<dbReference type="GO" id="GO:0005509">
    <property type="term" value="F:calcium ion binding"/>
    <property type="evidence" value="ECO:0007669"/>
    <property type="project" value="InterPro"/>
</dbReference>
<dbReference type="AlphaFoldDB" id="A0A3Q3D6K7"/>
<sequence>MKSLLQFLALCAVLSLCVSLGRGRATRSNSDSNESTESSEDVFVAPRRANSFITPQRHAVYNLPRGNGYNNYFLSRRVKSPAERRAETCEDYSPCRFFAYRNGYQVAYRRYFGTATPQRRPSAARRY</sequence>
<dbReference type="OMA" id="PRANRYN"/>
<dbReference type="SUPFAM" id="SSF57630">
    <property type="entry name" value="GLA-domain"/>
    <property type="match status" value="1"/>
</dbReference>
<keyword evidence="5" id="KW-0301">Gamma-carboxyglutamic acid</keyword>
<evidence type="ECO:0000256" key="4">
    <source>
        <dbReference type="ARBA" id="ARBA00022473"/>
    </source>
</evidence>
<feature type="chain" id="PRO_5018657799" description="Matrix Gla protein" evidence="12">
    <location>
        <begin position="24"/>
        <end position="127"/>
    </location>
</feature>
<keyword evidence="8" id="KW-0221">Differentiation</keyword>
<evidence type="ECO:0000256" key="10">
    <source>
        <dbReference type="ARBA" id="ARBA00023157"/>
    </source>
</evidence>
<comment type="similarity">
    <text evidence="2">Belongs to the osteocalcin/matrix Gla protein family.</text>
</comment>
<name>A0A3Q3D6K7_HIPCM</name>
<evidence type="ECO:0000256" key="12">
    <source>
        <dbReference type="SAM" id="SignalP"/>
    </source>
</evidence>
<keyword evidence="10" id="KW-1015">Disulfide bond</keyword>
<dbReference type="SMART" id="SM00069">
    <property type="entry name" value="GLA"/>
    <property type="match status" value="1"/>
</dbReference>
<dbReference type="PANTHER" id="PTHR10109:SF0">
    <property type="entry name" value="MATRIX GLA PROTEIN"/>
    <property type="match status" value="1"/>
</dbReference>
<evidence type="ECO:0000256" key="2">
    <source>
        <dbReference type="ARBA" id="ARBA00008850"/>
    </source>
</evidence>
<proteinExistence type="inferred from homology"/>
<keyword evidence="12" id="KW-0732">Signal</keyword>
<evidence type="ECO:0000256" key="1">
    <source>
        <dbReference type="ARBA" id="ARBA00004613"/>
    </source>
</evidence>
<dbReference type="KEGG" id="hcq:109516393"/>
<evidence type="ECO:0000313" key="15">
    <source>
        <dbReference type="Proteomes" id="UP000264820"/>
    </source>
</evidence>
<dbReference type="Pfam" id="PF25890">
    <property type="entry name" value="BGLAP_C"/>
    <property type="match status" value="1"/>
</dbReference>
<dbReference type="Ensembl" id="ENSHCOT00000007488.1">
    <property type="protein sequence ID" value="ENSHCOP00000004174.1"/>
    <property type="gene ID" value="ENSHCOG00000005572.1"/>
</dbReference>
<accession>A0A3Q3D6K7</accession>
<keyword evidence="15" id="KW-1185">Reference proteome</keyword>
<dbReference type="OrthoDB" id="8958520at2759"/>
<dbReference type="GeneID" id="109516393"/>
<evidence type="ECO:0000256" key="9">
    <source>
        <dbReference type="ARBA" id="ARBA00022855"/>
    </source>
</evidence>
<dbReference type="InterPro" id="IPR035972">
    <property type="entry name" value="GLA-like_dom_SF"/>
</dbReference>
<dbReference type="InterPro" id="IPR058704">
    <property type="entry name" value="BGLAP-like_C"/>
</dbReference>
<feature type="signal peptide" evidence="12">
    <location>
        <begin position="1"/>
        <end position="23"/>
    </location>
</feature>
<dbReference type="InterPro" id="IPR000294">
    <property type="entry name" value="GLA_domain"/>
</dbReference>
<keyword evidence="6" id="KW-0964">Secreted</keyword>
<evidence type="ECO:0000256" key="6">
    <source>
        <dbReference type="ARBA" id="ARBA00022525"/>
    </source>
</evidence>
<evidence type="ECO:0000313" key="14">
    <source>
        <dbReference type="Ensembl" id="ENSHCOP00000004174.1"/>
    </source>
</evidence>
<comment type="subcellular location">
    <subcellularLocation>
        <location evidence="1">Secreted</location>
    </subcellularLocation>
</comment>
<evidence type="ECO:0000256" key="5">
    <source>
        <dbReference type="ARBA" id="ARBA00022479"/>
    </source>
</evidence>
<dbReference type="GO" id="GO:0005576">
    <property type="term" value="C:extracellular region"/>
    <property type="evidence" value="ECO:0007669"/>
    <property type="project" value="UniProtKB-SubCell"/>
</dbReference>
<reference evidence="14" key="1">
    <citation type="submission" date="2025-08" db="UniProtKB">
        <authorList>
            <consortium name="Ensembl"/>
        </authorList>
    </citation>
    <scope>IDENTIFICATION</scope>
</reference>
<keyword evidence="4" id="KW-0217">Developmental protein</keyword>
<dbReference type="GO" id="GO:0031012">
    <property type="term" value="C:extracellular matrix"/>
    <property type="evidence" value="ECO:0007669"/>
    <property type="project" value="InterPro"/>
</dbReference>
<dbReference type="GO" id="GO:0030154">
    <property type="term" value="P:cell differentiation"/>
    <property type="evidence" value="ECO:0007669"/>
    <property type="project" value="UniProtKB-KW"/>
</dbReference>
<evidence type="ECO:0000256" key="3">
    <source>
        <dbReference type="ARBA" id="ARBA00017145"/>
    </source>
</evidence>
<feature type="domain" description="Gla" evidence="13">
    <location>
        <begin position="67"/>
        <end position="113"/>
    </location>
</feature>
<keyword evidence="11" id="KW-0891">Chondrogenesis</keyword>
<dbReference type="Proteomes" id="UP000264820">
    <property type="component" value="Unplaced"/>
</dbReference>
<protein>
    <recommendedName>
        <fullName evidence="3">Matrix Gla protein</fullName>
    </recommendedName>
</protein>
<dbReference type="GO" id="GO:0001503">
    <property type="term" value="P:ossification"/>
    <property type="evidence" value="ECO:0007669"/>
    <property type="project" value="UniProtKB-KW"/>
</dbReference>
<keyword evidence="7" id="KW-0597">Phosphoprotein</keyword>
<dbReference type="RefSeq" id="XP_019726464.1">
    <property type="nucleotide sequence ID" value="XM_019870905.1"/>
</dbReference>
<dbReference type="STRING" id="109280.ENSHCOP00000004174"/>
<evidence type="ECO:0000256" key="8">
    <source>
        <dbReference type="ARBA" id="ARBA00022782"/>
    </source>
</evidence>
<dbReference type="GO" id="GO:0051216">
    <property type="term" value="P:cartilage development"/>
    <property type="evidence" value="ECO:0007669"/>
    <property type="project" value="UniProtKB-KW"/>
</dbReference>
<evidence type="ECO:0000256" key="11">
    <source>
        <dbReference type="ARBA" id="ARBA00023188"/>
    </source>
</evidence>
<dbReference type="PROSITE" id="PS50998">
    <property type="entry name" value="GLA_2"/>
    <property type="match status" value="1"/>
</dbReference>
<evidence type="ECO:0000256" key="7">
    <source>
        <dbReference type="ARBA" id="ARBA00022553"/>
    </source>
</evidence>
<keyword evidence="9" id="KW-0892">Osteogenesis</keyword>
<dbReference type="InterPro" id="IPR027118">
    <property type="entry name" value="MGP"/>
</dbReference>
<organism evidence="14 15">
    <name type="scientific">Hippocampus comes</name>
    <name type="common">Tiger tail seahorse</name>
    <dbReference type="NCBI Taxonomy" id="109280"/>
    <lineage>
        <taxon>Eukaryota</taxon>
        <taxon>Metazoa</taxon>
        <taxon>Chordata</taxon>
        <taxon>Craniata</taxon>
        <taxon>Vertebrata</taxon>
        <taxon>Euteleostomi</taxon>
        <taxon>Actinopterygii</taxon>
        <taxon>Neopterygii</taxon>
        <taxon>Teleostei</taxon>
        <taxon>Neoteleostei</taxon>
        <taxon>Acanthomorphata</taxon>
        <taxon>Syngnathiaria</taxon>
        <taxon>Syngnathiformes</taxon>
        <taxon>Syngnathoidei</taxon>
        <taxon>Syngnathidae</taxon>
        <taxon>Hippocampus</taxon>
    </lineage>
</organism>
<dbReference type="PANTHER" id="PTHR10109">
    <property type="entry name" value="MATRIX GLA PROTEIN"/>
    <property type="match status" value="1"/>
</dbReference>
<dbReference type="CTD" id="4256"/>
<reference evidence="14" key="2">
    <citation type="submission" date="2025-09" db="UniProtKB">
        <authorList>
            <consortium name="Ensembl"/>
        </authorList>
    </citation>
    <scope>IDENTIFICATION</scope>
</reference>
<dbReference type="GeneTree" id="ENSGT00390000003753"/>
<evidence type="ECO:0000259" key="13">
    <source>
        <dbReference type="PROSITE" id="PS50998"/>
    </source>
</evidence>